<protein>
    <submittedName>
        <fullName evidence="2">DUF302 domain-containing protein</fullName>
    </submittedName>
</protein>
<evidence type="ECO:0000313" key="3">
    <source>
        <dbReference type="Proteomes" id="UP001501821"/>
    </source>
</evidence>
<name>A0ABP7ISM5_9ACTN</name>
<dbReference type="PANTHER" id="PTHR38342">
    <property type="entry name" value="SLR5037 PROTEIN"/>
    <property type="match status" value="1"/>
</dbReference>
<sequence length="141" mass="15039">MQEFTLATVVAAPYEETVERTRTLLAEAGFGVLTEIDIAATLRAKLGIDVPRELILGACRPQLAHRALEVDPRLAVLLPCNVVVTEIGDATTRVEVLDPALMTSFGDAPALADVVGDARARLTTMLAALDDTKEKIDAARS</sequence>
<dbReference type="Gene3D" id="3.30.310.70">
    <property type="entry name" value="TT1751-like domain"/>
    <property type="match status" value="1"/>
</dbReference>
<gene>
    <name evidence="2" type="ORF">GCM10022242_28750</name>
</gene>
<dbReference type="InterPro" id="IPR016796">
    <property type="entry name" value="UCP021774"/>
</dbReference>
<dbReference type="Proteomes" id="UP001501821">
    <property type="component" value="Unassembled WGS sequence"/>
</dbReference>
<dbReference type="PANTHER" id="PTHR38342:SF1">
    <property type="entry name" value="SLR5037 PROTEIN"/>
    <property type="match status" value="1"/>
</dbReference>
<proteinExistence type="predicted"/>
<dbReference type="InterPro" id="IPR005180">
    <property type="entry name" value="DUF302"/>
</dbReference>
<dbReference type="SUPFAM" id="SSF103247">
    <property type="entry name" value="TT1751-like"/>
    <property type="match status" value="1"/>
</dbReference>
<dbReference type="EMBL" id="BAABAH010000010">
    <property type="protein sequence ID" value="GAA3825644.1"/>
    <property type="molecule type" value="Genomic_DNA"/>
</dbReference>
<dbReference type="Pfam" id="PF03625">
    <property type="entry name" value="DUF302"/>
    <property type="match status" value="1"/>
</dbReference>
<keyword evidence="3" id="KW-1185">Reference proteome</keyword>
<evidence type="ECO:0000259" key="1">
    <source>
        <dbReference type="Pfam" id="PF03625"/>
    </source>
</evidence>
<dbReference type="CDD" id="cd14797">
    <property type="entry name" value="DUF302"/>
    <property type="match status" value="1"/>
</dbReference>
<evidence type="ECO:0000313" key="2">
    <source>
        <dbReference type="EMBL" id="GAA3825644.1"/>
    </source>
</evidence>
<feature type="domain" description="DUF302" evidence="1">
    <location>
        <begin position="36"/>
        <end position="99"/>
    </location>
</feature>
<dbReference type="PIRSF" id="PIRSF021774">
    <property type="entry name" value="UCP021774"/>
    <property type="match status" value="1"/>
</dbReference>
<dbReference type="RefSeq" id="WP_344776608.1">
    <property type="nucleotide sequence ID" value="NZ_BAABAH010000010.1"/>
</dbReference>
<comment type="caution">
    <text evidence="2">The sequence shown here is derived from an EMBL/GenBank/DDBJ whole genome shotgun (WGS) entry which is preliminary data.</text>
</comment>
<accession>A0ABP7ISM5</accession>
<dbReference type="InterPro" id="IPR035923">
    <property type="entry name" value="TT1751-like_sf"/>
</dbReference>
<organism evidence="2 3">
    <name type="scientific">Nocardioides panacisoli</name>
    <dbReference type="NCBI Taxonomy" id="627624"/>
    <lineage>
        <taxon>Bacteria</taxon>
        <taxon>Bacillati</taxon>
        <taxon>Actinomycetota</taxon>
        <taxon>Actinomycetes</taxon>
        <taxon>Propionibacteriales</taxon>
        <taxon>Nocardioidaceae</taxon>
        <taxon>Nocardioides</taxon>
    </lineage>
</organism>
<reference evidence="3" key="1">
    <citation type="journal article" date="2019" name="Int. J. Syst. Evol. Microbiol.">
        <title>The Global Catalogue of Microorganisms (GCM) 10K type strain sequencing project: providing services to taxonomists for standard genome sequencing and annotation.</title>
        <authorList>
            <consortium name="The Broad Institute Genomics Platform"/>
            <consortium name="The Broad Institute Genome Sequencing Center for Infectious Disease"/>
            <person name="Wu L."/>
            <person name="Ma J."/>
        </authorList>
    </citation>
    <scope>NUCLEOTIDE SEQUENCE [LARGE SCALE GENOMIC DNA]</scope>
    <source>
        <strain evidence="3">JCM 16953</strain>
    </source>
</reference>